<evidence type="ECO:0000313" key="11">
    <source>
        <dbReference type="Proteomes" id="UP000285405"/>
    </source>
</evidence>
<evidence type="ECO:0000259" key="9">
    <source>
        <dbReference type="Pfam" id="PF22062"/>
    </source>
</evidence>
<reference evidence="10 11" key="1">
    <citation type="journal article" date="2018" name="BMC Genomics">
        <title>Comparative genome analyses reveal sequence features reflecting distinct modes of host-adaptation between dicot and monocot powdery mildew.</title>
        <authorList>
            <person name="Wu Y."/>
            <person name="Ma X."/>
            <person name="Pan Z."/>
            <person name="Kale S.D."/>
            <person name="Song Y."/>
            <person name="King H."/>
            <person name="Zhang Q."/>
            <person name="Presley C."/>
            <person name="Deng X."/>
            <person name="Wei C.I."/>
            <person name="Xiao S."/>
        </authorList>
    </citation>
    <scope>NUCLEOTIDE SEQUENCE [LARGE SCALE GENOMIC DNA]</scope>
    <source>
        <strain evidence="10">UCSC1</strain>
    </source>
</reference>
<keyword evidence="7" id="KW-0175">Coiled coil</keyword>
<dbReference type="PANTHER" id="PTHR23061:SF12">
    <property type="entry name" value="DNA POLYMERASE ALPHA SUBUNIT B"/>
    <property type="match status" value="1"/>
</dbReference>
<evidence type="ECO:0000259" key="8">
    <source>
        <dbReference type="Pfam" id="PF04042"/>
    </source>
</evidence>
<name>A0A420IFY0_9PEZI</name>
<dbReference type="GO" id="GO:0006270">
    <property type="term" value="P:DNA replication initiation"/>
    <property type="evidence" value="ECO:0007669"/>
    <property type="project" value="TreeGrafter"/>
</dbReference>
<dbReference type="Gene3D" id="3.60.21.60">
    <property type="match status" value="2"/>
</dbReference>
<dbReference type="GO" id="GO:0003677">
    <property type="term" value="F:DNA binding"/>
    <property type="evidence" value="ECO:0007669"/>
    <property type="project" value="InterPro"/>
</dbReference>
<dbReference type="GO" id="GO:0005658">
    <property type="term" value="C:alpha DNA polymerase:primase complex"/>
    <property type="evidence" value="ECO:0007669"/>
    <property type="project" value="TreeGrafter"/>
</dbReference>
<accession>A0A420IFY0</accession>
<protein>
    <recommendedName>
        <fullName evidence="3 6">DNA polymerase alpha subunit B</fullName>
    </recommendedName>
</protein>
<evidence type="ECO:0000256" key="5">
    <source>
        <dbReference type="ARBA" id="ARBA00023242"/>
    </source>
</evidence>
<dbReference type="PANTHER" id="PTHR23061">
    <property type="entry name" value="DNA POLYMERASE 2 ALPHA 70 KDA SUBUNIT"/>
    <property type="match status" value="1"/>
</dbReference>
<feature type="domain" description="DNA polymerase alpha/delta/epsilon subunit B" evidence="8">
    <location>
        <begin position="367"/>
        <end position="602"/>
    </location>
</feature>
<evidence type="ECO:0000256" key="2">
    <source>
        <dbReference type="ARBA" id="ARBA00007299"/>
    </source>
</evidence>
<sequence>MAEPIESQIERKFATTESNLEADVLAELQSIIHLHSIDVEELWYKWESYIMKMGSNEMKLNIETARNLKRNIQDELEADNRIKVHQLHQFSNNKRSGGNRNPRVMIDMLDGLVSNTSGDKGLTSRSKFEINSTVRVDLDKPSISLPPKISVDGGNQHEPIGVTSFQERANAGHIIQTLNEHLPKPEQPIAPFSEPRIKLTANSDIKKLSYKTMAMKCSEASEVLDDKIDEYMFMIQDYHKIEESQFGSAASQSTNEIIAIGRIATDTLDGRLNSNSLMLETSRRIGAGLRIPLKVDSLHSFQFFPGQIVALKGINTSGDSFVVSEILEPPLLPGAASTISSLRQHHQRLTGGSEKLNLDSKPIPLNIIIGAGPFTADENLNFDPLKALCIEASNSLADALILIGPFLDIDHPLIANGDFDLPADVSLDPDMVSMSSLFRYFITPSLSQLVALNPHISVILVPSVRDAVSKHVSWPQEPFQRKDLGLPKSVRIIGNPMVISLNEIAFGISSQDILTELRISEVVGKNPKDISLLARLPKYLIEQRSFFPVFPPIDRKSLPKTGTSSEISTGAMLDTGYLRLGDIINAKPDVIIVPSALTPFAKVVEGVLVINPGYLSRRKVSGTYTKIAIRSVLLDPNEDDSSVIAHNVFERARVDIFKI</sequence>
<dbReference type="Pfam" id="PF22062">
    <property type="entry name" value="OB_DPOA2"/>
    <property type="match status" value="1"/>
</dbReference>
<proteinExistence type="inferred from homology"/>
<dbReference type="PIRSF" id="PIRSF018300">
    <property type="entry name" value="DNA_pol_alph_2"/>
    <property type="match status" value="1"/>
</dbReference>
<organism evidence="10 11">
    <name type="scientific">Golovinomyces cichoracearum</name>
    <dbReference type="NCBI Taxonomy" id="62708"/>
    <lineage>
        <taxon>Eukaryota</taxon>
        <taxon>Fungi</taxon>
        <taxon>Dikarya</taxon>
        <taxon>Ascomycota</taxon>
        <taxon>Pezizomycotina</taxon>
        <taxon>Leotiomycetes</taxon>
        <taxon>Erysiphales</taxon>
        <taxon>Erysiphaceae</taxon>
        <taxon>Golovinomyces</taxon>
    </lineage>
</organism>
<dbReference type="Proteomes" id="UP000285405">
    <property type="component" value="Unassembled WGS sequence"/>
</dbReference>
<comment type="caution">
    <text evidence="10">The sequence shown here is derived from an EMBL/GenBank/DDBJ whole genome shotgun (WGS) entry which is preliminary data.</text>
</comment>
<comment type="function">
    <text evidence="6">Accessory subunit of the DNA polymerase alpha complex (also known as the alpha DNA polymerase-primase complex) which plays an essential role in the initiation of DNA synthesis.</text>
</comment>
<feature type="coiled-coil region" evidence="7">
    <location>
        <begin position="55"/>
        <end position="82"/>
    </location>
</feature>
<dbReference type="InterPro" id="IPR007185">
    <property type="entry name" value="DNA_pol_a/d/e_bsu"/>
</dbReference>
<keyword evidence="5 6" id="KW-0539">Nucleus</keyword>
<dbReference type="AlphaFoldDB" id="A0A420IFY0"/>
<gene>
    <name evidence="10" type="ORF">GcC1_089013</name>
</gene>
<feature type="domain" description="DNA polymerase alpha subunit B OB" evidence="9">
    <location>
        <begin position="221"/>
        <end position="328"/>
    </location>
</feature>
<evidence type="ECO:0000256" key="6">
    <source>
        <dbReference type="PIRNR" id="PIRNR018300"/>
    </source>
</evidence>
<keyword evidence="4 6" id="KW-0235">DNA replication</keyword>
<comment type="similarity">
    <text evidence="2 6">Belongs to the DNA polymerase alpha subunit B family.</text>
</comment>
<comment type="subcellular location">
    <subcellularLocation>
        <location evidence="1 6">Nucleus</location>
    </subcellularLocation>
</comment>
<dbReference type="EMBL" id="MCBR01008992">
    <property type="protein sequence ID" value="RKF73450.1"/>
    <property type="molecule type" value="Genomic_DNA"/>
</dbReference>
<dbReference type="FunFam" id="3.60.21.60:FF:000008">
    <property type="entry name" value="DNA polymerase alpha subunit B"/>
    <property type="match status" value="1"/>
</dbReference>
<dbReference type="FunFam" id="3.60.21.60:FF:000005">
    <property type="entry name" value="DNA polymerase alpha subunit B"/>
    <property type="match status" value="1"/>
</dbReference>
<dbReference type="InterPro" id="IPR016722">
    <property type="entry name" value="DNA_pol_alpha_bsu"/>
</dbReference>
<dbReference type="Pfam" id="PF04042">
    <property type="entry name" value="DNA_pol_E_B"/>
    <property type="match status" value="1"/>
</dbReference>
<evidence type="ECO:0000256" key="1">
    <source>
        <dbReference type="ARBA" id="ARBA00004123"/>
    </source>
</evidence>
<evidence type="ECO:0000313" key="10">
    <source>
        <dbReference type="EMBL" id="RKF73450.1"/>
    </source>
</evidence>
<evidence type="ECO:0000256" key="4">
    <source>
        <dbReference type="ARBA" id="ARBA00022705"/>
    </source>
</evidence>
<dbReference type="OrthoDB" id="336885at2759"/>
<dbReference type="InterPro" id="IPR054300">
    <property type="entry name" value="OB_DPOA2"/>
</dbReference>
<evidence type="ECO:0000256" key="7">
    <source>
        <dbReference type="SAM" id="Coils"/>
    </source>
</evidence>
<evidence type="ECO:0000256" key="3">
    <source>
        <dbReference type="ARBA" id="ARBA00018596"/>
    </source>
</evidence>